<evidence type="ECO:0000259" key="7">
    <source>
        <dbReference type="Pfam" id="PF22544"/>
    </source>
</evidence>
<evidence type="ECO:0000256" key="2">
    <source>
        <dbReference type="ARBA" id="ARBA00004496"/>
    </source>
</evidence>
<keyword evidence="10" id="KW-1185">Reference proteome</keyword>
<organism evidence="9 10">
    <name type="scientific">Tritrichomonas foetus</name>
    <dbReference type="NCBI Taxonomy" id="1144522"/>
    <lineage>
        <taxon>Eukaryota</taxon>
        <taxon>Metamonada</taxon>
        <taxon>Parabasalia</taxon>
        <taxon>Tritrichomonadida</taxon>
        <taxon>Tritrichomonadidae</taxon>
        <taxon>Tritrichomonas</taxon>
    </lineage>
</organism>
<evidence type="ECO:0000313" key="10">
    <source>
        <dbReference type="Proteomes" id="UP000179807"/>
    </source>
</evidence>
<feature type="compositionally biased region" description="Basic residues" evidence="6">
    <location>
        <begin position="2232"/>
        <end position="2243"/>
    </location>
</feature>
<gene>
    <name evidence="9" type="ORF">TRFO_41759</name>
</gene>
<dbReference type="InterPro" id="IPR053879">
    <property type="entry name" value="HYDIN_VesB_CFA65-like_Ig"/>
</dbReference>
<dbReference type="PANTHER" id="PTHR23053">
    <property type="entry name" value="DLEC1 DELETED IN LUNG AND ESOPHAGEAL CANCER 1"/>
    <property type="match status" value="1"/>
</dbReference>
<evidence type="ECO:0000256" key="4">
    <source>
        <dbReference type="ARBA" id="ARBA00023069"/>
    </source>
</evidence>
<dbReference type="InterPro" id="IPR056305">
    <property type="entry name" value="Ig_CFAP65_10th"/>
</dbReference>
<comment type="caution">
    <text evidence="9">The sequence shown here is derived from an EMBL/GenBank/DDBJ whole genome shotgun (WGS) entry which is preliminary data.</text>
</comment>
<dbReference type="Gene3D" id="2.60.40.10">
    <property type="entry name" value="Immunoglobulins"/>
    <property type="match status" value="18"/>
</dbReference>
<evidence type="ECO:0008006" key="11">
    <source>
        <dbReference type="Google" id="ProtNLM"/>
    </source>
</evidence>
<dbReference type="EMBL" id="MLAK01000103">
    <property type="protein sequence ID" value="OHT16514.1"/>
    <property type="molecule type" value="Genomic_DNA"/>
</dbReference>
<dbReference type="SUPFAM" id="SSF52540">
    <property type="entry name" value="P-loop containing nucleoside triphosphate hydrolases"/>
    <property type="match status" value="1"/>
</dbReference>
<dbReference type="GO" id="GO:1904158">
    <property type="term" value="P:axonemal central apparatus assembly"/>
    <property type="evidence" value="ECO:0007669"/>
    <property type="project" value="TreeGrafter"/>
</dbReference>
<sequence length="3019" mass="342469">MKQHVDPDVAFLPPTYIFSSSKVAAKIVNDDNKLFKYEWRLYSSKEEEKDALSNCDIYSPEDRSKFHSMLLFQSETLSIEPICGEIWPQRFQQFIIHFNPKRPNINKEIAHLYNLETEERIPFEINANGLQPTAEFSVDQIDLAHINLDKPKTFQVNLINTGKVPFDFELEKRTPVHLKFKFSPTSGHLDVGQSIPVTIDFAANYVGQFNETFTYHIVGFSQGHPSISIYGRVIGASYQISKDLIDFGNVSYGFLYTQEFEITNSSGIPFDFALSLKQDKSFDAREFSINPSIGSIPKFSKQIVKVEFIPIFVQDYSVTLNIEGTKSEEQLGSIKLVARSLCPEISIQDNIIDLGNIFIHHEYTTSVSLVDDTDFPAKFEFIEIDDQSSLDMKVVFLKYRGSIGPHTTAMCPIKVTPKQLGHIELQRSIRIYGSNFPPIPYTIKALCTGPNLLFPSNIIDFGGTPVLQDIVKIFPIKNDSLIPAIFSFEIKGESMFRIEPKSGIIEPGKTLDLNVIANLDDSINYSEKLFMSVKYLTTMTFEIKAKGTGTAIVSSIDMKLIDLGYVFTSQPAIINFTLTNNGRRNQELKWGQQKAKIEGNNRASVNYKIVPDSTIIEPKETINCQIVLECNANCAFSLNPTCQAAIGRQRYDLYKTEIKGIFIKPMITFATESLIFKYVHDVEQEEKLTGKLTTNELITPSKSLLMPITLGDTIKNNSELPLDIEVRCEKPFQISQSSFFLQPQETAPFDITFHTDFKKNFTTEIVEKKIYFHFRDNPHKYAINLKGLMIFPNLSFSPNNVVNFGILLKGTEETRIIKATNSGTVPARFLWELKNKQSFDIYPINDVIEPGETKDVHVTFYAGEGTHFKNTAVCHVIGGPEYQIELNGSSSSIDYSLDKRVIDFGKRDYRETLTDNIVLTNNSLVPINYHIKLPKGLGFHSFSIEPQKGVLNHKDKAVFNFKLVAGFPRSYSSLFNIQIGNFDEVQIDIHVDCYIPQLLFSIPRINNETNNMTLDSEKKFMIEKFTDIYKKPRRPAQKLGSILVFRGIELSSYKIDFGEIILGDNKTLSCELKNVTPYPISMEMLASSLNGTGFSISTTSFRDIPQNERINIIFSFESDKKTTTNTGKVNIPIPLIFSDEIGYTIHLIAEIKMPVLSFSKTNFTFETTIIGQKWIQTMQLRNMNPISIPFNIEPCQSPNILQRTKYNKDDVFTAYPSNGVLPPYSFLNIDLTFAPTAEKNYSMQFPINIKYSDQVFVQVKGTGTQMKVTFDPPEVDFQSLQPFSDKSIATVDIVNNSLIGVEVFSQQFDFQLLCNSLTKQFISLTNSEPEQIPVATFSKPKSNTISKFSLVVVVHGPPKSGRTTVSEKLSQMLGIPILSLKHLFYDKFDLPDNELIEILQKTITSPEFIKGFIIDGLDAFPDNTPENEQFIMSFLKQKSTLDELSKNPYTVLNHPIVTTTEKVLNLITASLDGQYLFLVGLNANEIICHQHESLNEAEEKHVKIERIKKEMEDLFNMDEDAYMKLSEYDRQIVDKKREHYRRYKIEHNGDLSEYEPLIDEDSQKSQSINHSKGRNKKVPRGQVPNDPLLQAVILFQYTFGRLAEKTKEECQNFNNLYQNNISPNEEIQQQIIQQILSSTEKKKKEEPVFKSIANSNCLIVNAMDTIESVMEEIITFIPKFDVFKDKAAVVPQSYKIMPDSSNIELLPFPDLFSIVSEEPPGDFPEFLKPPQPSSQHKKTRKSTSKMESSPYVNLISEIDPINYTCRWKIPPNSRVTLKLAFDSSAIGVFQDELLFGLVNCRNDLYKLPVKGFCYFADVDRSPKAIFPKILGNKTTKAQNAFITNTNEFYFGALLIVKERTRNSQPAYKATLNLVNNSEFLVEAHCELQVAGVKTPWALETPTQSINPGETGNIVIGFNPSTVDVYKNKLTVYIKDNPEPLYINLAGEGCSPNCEVSTTSIDFDKLLLSMTRTLNFSLKNVGKVPAFWKIKGGNVLGNNFKISELEGNIKEGGSTNITITYSSEKAYCSKKALQIDIFDINKNRVFMSHHVSVAAESFDVLFDFIYPKGLDHLSFGTTKVGQEKMLQCTLRNRGKYPSEYKIFLNKTFNHKSLIKISPDEGQVPVGDKGVLVNVTFKADSAKKFTNCKAINLRITDPINNQVTSTITLPFSVETVYSSYVISPEKVLDFGPIPVSTTATKEIKLKNVGVFPFDFEVYPKIEIIEPSGSMTKNGKGRKSIPKKPNPRQSPITKGKKKGNGKDFAIDHFHVSQSGGNINPDNDVNFNVSFNSIVDGVFENTIIFKISDSVPKIADGFPLKLRASVFIPGIITDDFEKIFPNQHLCLRYDIIKRDTAAFIEDEQVYHFAPSVLKQTSTVGIAMINPLPIPCVVDITLKPRTKNQQNKFPFDVSSKAVKINPNSTTMVDMTFTPQFNELFKGLFEAVVRGGLNANTKLMKFGIEGAGTLPAITIVDNPKCKPVSFGKTLVGTNKHKRITLQNNGVIPAHLTITTTNTTGDFELENIDTVQKFTLDVHQLYSLHVNYCPQTNRKGQFTLQIEVRDNPNSNINLDFTGEGFREDVVFEGIKGDENELYFNSVIGQQQQISFTMHNVCEDDVRFQFPNHNDFTFTPRVGQLRKGQQKKITVNFFTEKPSKFNGLKMNCQWSKIKINSNEKGDWDDSMKVVKFVERHTLNPHPLRPPTAEERPKMTPRRFPGTAKRLPNLQPEELQQIVFQSPRGADHDLIKVVDIQPEPAYQTINSRQKDLQLRVFAVSDFIKYDISTKEIEFSSTMMFEKRSMEFTMTNTSQIRFEFNWRARQFGSLRTNYADSHPCPFTVEPSSGFLEADQVQTFTVNFIPEEVDDFSAHLVCDIPFLTQLDPPDIYVTGRSRRPVCHFYLETSDYLSAGRRHPDYTDPLPDDVRVIEMFAYELKKSTTKKFGILNATDTPYEVFWERVIRDKKDTNCPITCDYPRALISSGRKHIAQFSYNAVSVKTVESLWIFQIPEYKIRITFLIVGRMMPH</sequence>
<dbReference type="OrthoDB" id="442692at2759"/>
<evidence type="ECO:0000256" key="1">
    <source>
        <dbReference type="ARBA" id="ARBA00004138"/>
    </source>
</evidence>
<evidence type="ECO:0000259" key="8">
    <source>
        <dbReference type="Pfam" id="PF24291"/>
    </source>
</evidence>
<feature type="region of interest" description="Disordered" evidence="6">
    <location>
        <begin position="1561"/>
        <end position="1583"/>
    </location>
</feature>
<keyword evidence="3" id="KW-0963">Cytoplasm</keyword>
<keyword evidence="4" id="KW-0969">Cilium</keyword>
<evidence type="ECO:0000256" key="3">
    <source>
        <dbReference type="ARBA" id="ARBA00022490"/>
    </source>
</evidence>
<dbReference type="SUPFAM" id="SSF49354">
    <property type="entry name" value="PapD-like"/>
    <property type="match status" value="1"/>
</dbReference>
<dbReference type="InterPro" id="IPR033305">
    <property type="entry name" value="Hydin-like"/>
</dbReference>
<feature type="domain" description="HYDIN/VesB/CFA65-like Ig-like" evidence="7">
    <location>
        <begin position="133"/>
        <end position="231"/>
    </location>
</feature>
<dbReference type="Proteomes" id="UP000179807">
    <property type="component" value="Unassembled WGS sequence"/>
</dbReference>
<dbReference type="VEuPathDB" id="TrichDB:TRFO_41759"/>
<feature type="domain" description="CFAP65 tenth Ig-like" evidence="8">
    <location>
        <begin position="1158"/>
        <end position="1266"/>
    </location>
</feature>
<dbReference type="GO" id="GO:0005930">
    <property type="term" value="C:axoneme"/>
    <property type="evidence" value="ECO:0007669"/>
    <property type="project" value="TreeGrafter"/>
</dbReference>
<keyword evidence="5" id="KW-0966">Cell projection</keyword>
<protein>
    <recommendedName>
        <fullName evidence="11">MSP domain-containing protein</fullName>
    </recommendedName>
</protein>
<dbReference type="GeneID" id="94848670"/>
<dbReference type="InterPro" id="IPR008962">
    <property type="entry name" value="PapD-like_sf"/>
</dbReference>
<accession>A0A1J4KZD0</accession>
<evidence type="ECO:0000256" key="6">
    <source>
        <dbReference type="SAM" id="MobiDB-lite"/>
    </source>
</evidence>
<dbReference type="RefSeq" id="XP_068369650.1">
    <property type="nucleotide sequence ID" value="XM_068513966.1"/>
</dbReference>
<evidence type="ECO:0000313" key="9">
    <source>
        <dbReference type="EMBL" id="OHT16514.1"/>
    </source>
</evidence>
<dbReference type="Pfam" id="PF22544">
    <property type="entry name" value="HYDIN_VesB_CFA65-like_Ig"/>
    <property type="match status" value="2"/>
</dbReference>
<dbReference type="PANTHER" id="PTHR23053:SF0">
    <property type="entry name" value="HYDROCEPHALUS-INDUCING PROTEIN HOMOLOG"/>
    <property type="match status" value="1"/>
</dbReference>
<feature type="region of interest" description="Disordered" evidence="6">
    <location>
        <begin position="1723"/>
        <end position="1745"/>
    </location>
</feature>
<dbReference type="Gene3D" id="3.40.50.300">
    <property type="entry name" value="P-loop containing nucleotide triphosphate hydrolases"/>
    <property type="match status" value="1"/>
</dbReference>
<dbReference type="InterPro" id="IPR013783">
    <property type="entry name" value="Ig-like_fold"/>
</dbReference>
<dbReference type="GO" id="GO:0003341">
    <property type="term" value="P:cilium movement"/>
    <property type="evidence" value="ECO:0007669"/>
    <property type="project" value="TreeGrafter"/>
</dbReference>
<dbReference type="Pfam" id="PF24291">
    <property type="entry name" value="Ig_CFAP65"/>
    <property type="match status" value="1"/>
</dbReference>
<reference evidence="9" key="1">
    <citation type="submission" date="2016-10" db="EMBL/GenBank/DDBJ databases">
        <authorList>
            <person name="Benchimol M."/>
            <person name="Almeida L.G."/>
            <person name="Vasconcelos A.T."/>
            <person name="Perreira-Neves A."/>
            <person name="Rosa I.A."/>
            <person name="Tasca T."/>
            <person name="Bogo M.R."/>
            <person name="de Souza W."/>
        </authorList>
    </citation>
    <scope>NUCLEOTIDE SEQUENCE [LARGE SCALE GENOMIC DNA]</scope>
    <source>
        <strain evidence="9">K</strain>
    </source>
</reference>
<evidence type="ECO:0000256" key="5">
    <source>
        <dbReference type="ARBA" id="ARBA00023273"/>
    </source>
</evidence>
<proteinExistence type="predicted"/>
<feature type="domain" description="HYDIN/VesB/CFA65-like Ig-like" evidence="7">
    <location>
        <begin position="792"/>
        <end position="888"/>
    </location>
</feature>
<comment type="subcellular location">
    <subcellularLocation>
        <location evidence="1">Cell projection</location>
        <location evidence="1">Cilium</location>
    </subcellularLocation>
    <subcellularLocation>
        <location evidence="2">Cytoplasm</location>
    </subcellularLocation>
</comment>
<name>A0A1J4KZD0_9EUKA</name>
<feature type="region of interest" description="Disordered" evidence="6">
    <location>
        <begin position="2226"/>
        <end position="2257"/>
    </location>
</feature>
<dbReference type="InterPro" id="IPR027417">
    <property type="entry name" value="P-loop_NTPase"/>
</dbReference>